<sequence length="98" mass="10986">MLNKTPPHMMHLFEDMAVQGYDCGNTRRGWSPQGRGVHSVEAQPSPLESRVFELITVIDRNGGLGGGPCKSRVMYCQCCENTIHMVEDYQAMRESNTP</sequence>
<name>A0AAV2DZM6_9ROSI</name>
<dbReference type="Proteomes" id="UP001497516">
    <property type="component" value="Chromosome 3"/>
</dbReference>
<protein>
    <submittedName>
        <fullName evidence="1">Uncharacterized protein</fullName>
    </submittedName>
</protein>
<gene>
    <name evidence="1" type="ORF">LTRI10_LOCUS20657</name>
</gene>
<evidence type="ECO:0000313" key="1">
    <source>
        <dbReference type="EMBL" id="CAL1379116.1"/>
    </source>
</evidence>
<keyword evidence="2" id="KW-1185">Reference proteome</keyword>
<dbReference type="EMBL" id="OZ034816">
    <property type="protein sequence ID" value="CAL1379116.1"/>
    <property type="molecule type" value="Genomic_DNA"/>
</dbReference>
<proteinExistence type="predicted"/>
<evidence type="ECO:0000313" key="2">
    <source>
        <dbReference type="Proteomes" id="UP001497516"/>
    </source>
</evidence>
<dbReference type="AlphaFoldDB" id="A0AAV2DZM6"/>
<organism evidence="1 2">
    <name type="scientific">Linum trigynum</name>
    <dbReference type="NCBI Taxonomy" id="586398"/>
    <lineage>
        <taxon>Eukaryota</taxon>
        <taxon>Viridiplantae</taxon>
        <taxon>Streptophyta</taxon>
        <taxon>Embryophyta</taxon>
        <taxon>Tracheophyta</taxon>
        <taxon>Spermatophyta</taxon>
        <taxon>Magnoliopsida</taxon>
        <taxon>eudicotyledons</taxon>
        <taxon>Gunneridae</taxon>
        <taxon>Pentapetalae</taxon>
        <taxon>rosids</taxon>
        <taxon>fabids</taxon>
        <taxon>Malpighiales</taxon>
        <taxon>Linaceae</taxon>
        <taxon>Linum</taxon>
    </lineage>
</organism>
<reference evidence="1 2" key="1">
    <citation type="submission" date="2024-04" db="EMBL/GenBank/DDBJ databases">
        <authorList>
            <person name="Fracassetti M."/>
        </authorList>
    </citation>
    <scope>NUCLEOTIDE SEQUENCE [LARGE SCALE GENOMIC DNA]</scope>
</reference>
<accession>A0AAV2DZM6</accession>